<dbReference type="Pfam" id="PF04343">
    <property type="entry name" value="DUF488"/>
    <property type="match status" value="1"/>
</dbReference>
<organism evidence="1 2">
    <name type="scientific">Microbacterium elymi</name>
    <dbReference type="NCBI Taxonomy" id="2909587"/>
    <lineage>
        <taxon>Bacteria</taxon>
        <taxon>Bacillati</taxon>
        <taxon>Actinomycetota</taxon>
        <taxon>Actinomycetes</taxon>
        <taxon>Micrococcales</taxon>
        <taxon>Microbacteriaceae</taxon>
        <taxon>Microbacterium</taxon>
    </lineage>
</organism>
<dbReference type="RefSeq" id="WP_259611715.1">
    <property type="nucleotide sequence ID" value="NZ_CP091139.2"/>
</dbReference>
<protein>
    <submittedName>
        <fullName evidence="1">DUF488 domain-containing protein</fullName>
    </submittedName>
</protein>
<evidence type="ECO:0000313" key="2">
    <source>
        <dbReference type="Proteomes" id="UP001054811"/>
    </source>
</evidence>
<dbReference type="InterPro" id="IPR007438">
    <property type="entry name" value="DUF488"/>
</dbReference>
<reference evidence="1" key="1">
    <citation type="submission" date="2022-01" db="EMBL/GenBank/DDBJ databases">
        <title>Microbacterium eymi and Microbacterium rhizovicinus sp. nov., isolated from the rhizospheric soil of Elymus tsukushiensis, a plant native to the Dokdo Islands, Republic of Korea.</title>
        <authorList>
            <person name="Hwang Y.J."/>
        </authorList>
    </citation>
    <scope>NUCLEOTIDE SEQUENCE</scope>
    <source>
        <strain evidence="1">KUDC0405</strain>
    </source>
</reference>
<keyword evidence="2" id="KW-1185">Reference proteome</keyword>
<sequence>MAPLRVWTIGHSTRSVDELVALLEANSVRGVVDVRTVPRSRHTPQFNEDALGASLAERGIAYEHLAALGGLRHTTKASVNTGWRNASFRGYADHMQTPEFSAGLDELLRIAHARPTAIMCAEAVPWRCHRSLIGDALIVRGVSVLDIIGPGPAREETLTSFARVDEESITYPEEKDA</sequence>
<dbReference type="Proteomes" id="UP001054811">
    <property type="component" value="Chromosome"/>
</dbReference>
<dbReference type="EMBL" id="CP091139">
    <property type="protein sequence ID" value="UUT35162.1"/>
    <property type="molecule type" value="Genomic_DNA"/>
</dbReference>
<evidence type="ECO:0000313" key="1">
    <source>
        <dbReference type="EMBL" id="UUT35162.1"/>
    </source>
</evidence>
<dbReference type="PANTHER" id="PTHR39337:SF1">
    <property type="entry name" value="BLR5642 PROTEIN"/>
    <property type="match status" value="1"/>
</dbReference>
<name>A0ABY5NJ21_9MICO</name>
<proteinExistence type="predicted"/>
<dbReference type="InterPro" id="IPR014519">
    <property type="entry name" value="UCP024492"/>
</dbReference>
<dbReference type="PIRSF" id="PIRSF024492">
    <property type="entry name" value="UCP024492"/>
    <property type="match status" value="1"/>
</dbReference>
<gene>
    <name evidence="1" type="ORF">L2X98_33490</name>
</gene>
<accession>A0ABY5NJ21</accession>
<dbReference type="PANTHER" id="PTHR39337">
    <property type="entry name" value="BLR5642 PROTEIN"/>
    <property type="match status" value="1"/>
</dbReference>